<comment type="subcellular location">
    <subcellularLocation>
        <location evidence="1">Membrane</location>
    </subcellularLocation>
</comment>
<gene>
    <name evidence="6" type="ORF">FHE65_15470</name>
    <name evidence="5" type="ORF">FHE65_34975</name>
</gene>
<feature type="transmembrane region" description="Helical" evidence="4">
    <location>
        <begin position="75"/>
        <end position="98"/>
    </location>
</feature>
<keyword evidence="4" id="KW-0812">Transmembrane</keyword>
<name>A0A5C4MMV2_9ACTN</name>
<evidence type="ECO:0000313" key="6">
    <source>
        <dbReference type="EMBL" id="TNC45209.1"/>
    </source>
</evidence>
<keyword evidence="2 4" id="KW-0472">Membrane</keyword>
<evidence type="ECO:0000313" key="7">
    <source>
        <dbReference type="Proteomes" id="UP000306740"/>
    </source>
</evidence>
<organism evidence="6 7">
    <name type="scientific">Mumia zhuanghuii</name>
    <dbReference type="NCBI Taxonomy" id="2585211"/>
    <lineage>
        <taxon>Bacteria</taxon>
        <taxon>Bacillati</taxon>
        <taxon>Actinomycetota</taxon>
        <taxon>Actinomycetes</taxon>
        <taxon>Propionibacteriales</taxon>
        <taxon>Nocardioidaceae</taxon>
        <taxon>Mumia</taxon>
    </lineage>
</organism>
<dbReference type="EMBL" id="VDFR01000069">
    <property type="protein sequence ID" value="TNC45209.1"/>
    <property type="molecule type" value="Genomic_DNA"/>
</dbReference>
<dbReference type="AlphaFoldDB" id="A0A5C4MMV2"/>
<evidence type="ECO:0000313" key="5">
    <source>
        <dbReference type="EMBL" id="TNC24726.1"/>
    </source>
</evidence>
<evidence type="ECO:0008006" key="8">
    <source>
        <dbReference type="Google" id="ProtNLM"/>
    </source>
</evidence>
<dbReference type="OrthoDB" id="3829670at2"/>
<dbReference type="GO" id="GO:0016020">
    <property type="term" value="C:membrane"/>
    <property type="evidence" value="ECO:0007669"/>
    <property type="project" value="UniProtKB-SubCell"/>
</dbReference>
<reference evidence="6 7" key="1">
    <citation type="submission" date="2019-05" db="EMBL/GenBank/DDBJ databases">
        <title>Mumia sp. nov., isolated from the intestinal contents of plateau pika (Ochotona curzoniae) in the Qinghai-Tibet plateau of China.</title>
        <authorList>
            <person name="Tian Z."/>
        </authorList>
    </citation>
    <scope>NUCLEOTIDE SEQUENCE [LARGE SCALE GENOMIC DNA]</scope>
    <source>
        <strain evidence="7">527</strain>
        <strain evidence="6">Z527</strain>
    </source>
</reference>
<dbReference type="PANTHER" id="PTHR37042:SF4">
    <property type="entry name" value="OUTER MEMBRANE PROTEIN RV1973"/>
    <property type="match status" value="1"/>
</dbReference>
<evidence type="ECO:0000256" key="1">
    <source>
        <dbReference type="ARBA" id="ARBA00004370"/>
    </source>
</evidence>
<comment type="caution">
    <text evidence="6">The sequence shown here is derived from an EMBL/GenBank/DDBJ whole genome shotgun (WGS) entry which is preliminary data.</text>
</comment>
<dbReference type="RefSeq" id="WP_139087772.1">
    <property type="nucleotide sequence ID" value="NZ_VDFR01000069.1"/>
</dbReference>
<evidence type="ECO:0000256" key="3">
    <source>
        <dbReference type="SAM" id="MobiDB-lite"/>
    </source>
</evidence>
<dbReference type="PANTHER" id="PTHR37042">
    <property type="entry name" value="OUTER MEMBRANE PROTEIN RV1973"/>
    <property type="match status" value="1"/>
</dbReference>
<accession>A0A5C4MMV2</accession>
<feature type="region of interest" description="Disordered" evidence="3">
    <location>
        <begin position="1"/>
        <end position="68"/>
    </location>
</feature>
<dbReference type="Proteomes" id="UP000306740">
    <property type="component" value="Unassembled WGS sequence"/>
</dbReference>
<dbReference type="EMBL" id="VDFR01000257">
    <property type="protein sequence ID" value="TNC24726.1"/>
    <property type="molecule type" value="Genomic_DNA"/>
</dbReference>
<evidence type="ECO:0000256" key="2">
    <source>
        <dbReference type="ARBA" id="ARBA00023136"/>
    </source>
</evidence>
<proteinExistence type="predicted"/>
<protein>
    <recommendedName>
        <fullName evidence="8">Mce-associated membrane protein</fullName>
    </recommendedName>
</protein>
<evidence type="ECO:0000256" key="4">
    <source>
        <dbReference type="SAM" id="Phobius"/>
    </source>
</evidence>
<sequence>MSSRRPRIAGEQRRPSDPVGAGSADPGSDEQAAEGVQAVGARSDDRQPPHDAVTAESPSTADSAPRAPLSRRTQVVLVMLGLVAVAAVAFALLATLTVRQAESGAQTQVDAEDAATAAASTAVETMLSYDHATIADDLDAATTLMTPDFAKEYEELAPQVISAAEQRKIDVAATVRAIAPLECGQECSTSQVRLLAFVDQHRTIAGKPGTPAALSAVVTMKKVDGTWRVAGLTTS</sequence>
<keyword evidence="4" id="KW-1133">Transmembrane helix</keyword>